<sequence length="153" mass="15633">MLPGEATAASAVDTRISATTASAVDDDSSVEGAPVVTSLGAAPAVQELYSRGSHRGLNATPGSATTSRAGAPTMAARARYCSEGGDVAAEKRTVAARPWSATAHQAARELGEGGCLRAAAASRHLPSSPWLRCWRMPMAMEVIRGEVQQVGTG</sequence>
<reference evidence="2" key="2">
    <citation type="journal article" date="2015" name="Data Brief">
        <title>Shoot transcriptome of the giant reed, Arundo donax.</title>
        <authorList>
            <person name="Barrero R.A."/>
            <person name="Guerrero F.D."/>
            <person name="Moolhuijzen P."/>
            <person name="Goolsby J.A."/>
            <person name="Tidwell J."/>
            <person name="Bellgard S.E."/>
            <person name="Bellgard M.I."/>
        </authorList>
    </citation>
    <scope>NUCLEOTIDE SEQUENCE</scope>
    <source>
        <tissue evidence="2">Shoot tissue taken approximately 20 cm above the soil surface</tissue>
    </source>
</reference>
<dbReference type="EMBL" id="GBRH01179171">
    <property type="protein sequence ID" value="JAE18725.1"/>
    <property type="molecule type" value="Transcribed_RNA"/>
</dbReference>
<feature type="region of interest" description="Disordered" evidence="1">
    <location>
        <begin position="52"/>
        <end position="72"/>
    </location>
</feature>
<dbReference type="AlphaFoldDB" id="A0A0A9G0U9"/>
<accession>A0A0A9G0U9</accession>
<organism evidence="2">
    <name type="scientific">Arundo donax</name>
    <name type="common">Giant reed</name>
    <name type="synonym">Donax arundinaceus</name>
    <dbReference type="NCBI Taxonomy" id="35708"/>
    <lineage>
        <taxon>Eukaryota</taxon>
        <taxon>Viridiplantae</taxon>
        <taxon>Streptophyta</taxon>
        <taxon>Embryophyta</taxon>
        <taxon>Tracheophyta</taxon>
        <taxon>Spermatophyta</taxon>
        <taxon>Magnoliopsida</taxon>
        <taxon>Liliopsida</taxon>
        <taxon>Poales</taxon>
        <taxon>Poaceae</taxon>
        <taxon>PACMAD clade</taxon>
        <taxon>Arundinoideae</taxon>
        <taxon>Arundineae</taxon>
        <taxon>Arundo</taxon>
    </lineage>
</organism>
<evidence type="ECO:0000256" key="1">
    <source>
        <dbReference type="SAM" id="MobiDB-lite"/>
    </source>
</evidence>
<evidence type="ECO:0000313" key="2">
    <source>
        <dbReference type="EMBL" id="JAE18725.1"/>
    </source>
</evidence>
<reference evidence="2" key="1">
    <citation type="submission" date="2014-09" db="EMBL/GenBank/DDBJ databases">
        <authorList>
            <person name="Magalhaes I.L.F."/>
            <person name="Oliveira U."/>
            <person name="Santos F.R."/>
            <person name="Vidigal T.H.D.A."/>
            <person name="Brescovit A.D."/>
            <person name="Santos A.J."/>
        </authorList>
    </citation>
    <scope>NUCLEOTIDE SEQUENCE</scope>
    <source>
        <tissue evidence="2">Shoot tissue taken approximately 20 cm above the soil surface</tissue>
    </source>
</reference>
<name>A0A0A9G0U9_ARUDO</name>
<proteinExistence type="predicted"/>
<protein>
    <submittedName>
        <fullName evidence="2">Uncharacterized protein</fullName>
    </submittedName>
</protein>